<dbReference type="InterPro" id="IPR011009">
    <property type="entry name" value="Kinase-like_dom_sf"/>
</dbReference>
<dbReference type="EMBL" id="JACEEZ010018714">
    <property type="protein sequence ID" value="KAG0716608.1"/>
    <property type="molecule type" value="Genomic_DNA"/>
</dbReference>
<accession>A0A8J4XYT8</accession>
<evidence type="ECO:0008006" key="3">
    <source>
        <dbReference type="Google" id="ProtNLM"/>
    </source>
</evidence>
<proteinExistence type="predicted"/>
<evidence type="ECO:0000313" key="1">
    <source>
        <dbReference type="EMBL" id="KAG0716608.1"/>
    </source>
</evidence>
<reference evidence="1" key="1">
    <citation type="submission" date="2020-07" db="EMBL/GenBank/DDBJ databases">
        <title>The High-quality genome of the commercially important snow crab, Chionoecetes opilio.</title>
        <authorList>
            <person name="Jeong J.-H."/>
            <person name="Ryu S."/>
        </authorList>
    </citation>
    <scope>NUCLEOTIDE SEQUENCE</scope>
    <source>
        <strain evidence="1">MADBK_172401_WGS</strain>
        <tissue evidence="1">Digestive gland</tissue>
    </source>
</reference>
<gene>
    <name evidence="1" type="ORF">GWK47_009245</name>
</gene>
<dbReference type="Gene3D" id="1.10.510.10">
    <property type="entry name" value="Transferase(Phosphotransferase) domain 1"/>
    <property type="match status" value="1"/>
</dbReference>
<keyword evidence="2" id="KW-1185">Reference proteome</keyword>
<dbReference type="AlphaFoldDB" id="A0A8J4XYT8"/>
<name>A0A8J4XYT8_CHIOP</name>
<organism evidence="1 2">
    <name type="scientific">Chionoecetes opilio</name>
    <name type="common">Atlantic snow crab</name>
    <name type="synonym">Cancer opilio</name>
    <dbReference type="NCBI Taxonomy" id="41210"/>
    <lineage>
        <taxon>Eukaryota</taxon>
        <taxon>Metazoa</taxon>
        <taxon>Ecdysozoa</taxon>
        <taxon>Arthropoda</taxon>
        <taxon>Crustacea</taxon>
        <taxon>Multicrustacea</taxon>
        <taxon>Malacostraca</taxon>
        <taxon>Eumalacostraca</taxon>
        <taxon>Eucarida</taxon>
        <taxon>Decapoda</taxon>
        <taxon>Pleocyemata</taxon>
        <taxon>Brachyura</taxon>
        <taxon>Eubrachyura</taxon>
        <taxon>Majoidea</taxon>
        <taxon>Majidae</taxon>
        <taxon>Chionoecetes</taxon>
    </lineage>
</organism>
<evidence type="ECO:0000313" key="2">
    <source>
        <dbReference type="Proteomes" id="UP000770661"/>
    </source>
</evidence>
<dbReference type="Proteomes" id="UP000770661">
    <property type="component" value="Unassembled WGS sequence"/>
</dbReference>
<dbReference type="SUPFAM" id="SSF56112">
    <property type="entry name" value="Protein kinase-like (PK-like)"/>
    <property type="match status" value="1"/>
</dbReference>
<protein>
    <recommendedName>
        <fullName evidence="3">Protein kinase domain-containing protein</fullName>
    </recommendedName>
</protein>
<sequence length="168" mass="18879">MLRGDPVFPASDVYSVGCLVIRLATGSSQTEVTAPLKRIAYKCLAQDGTQRPALPSVAQDVLAIKRAKGRWADVSQQRRERREYITIQGSLNEHNLVSSNVSLDNITFYSEDDGHPPTSWTQKGNISTFYIKAMKGVSNYELKFELKEDKTKFPFMGTSMFTTSQEEF</sequence>
<comment type="caution">
    <text evidence="1">The sequence shown here is derived from an EMBL/GenBank/DDBJ whole genome shotgun (WGS) entry which is preliminary data.</text>
</comment>